<proteinExistence type="predicted"/>
<dbReference type="EMBL" id="CP101125">
    <property type="protein sequence ID" value="UTO12099.1"/>
    <property type="molecule type" value="Genomic_DNA"/>
</dbReference>
<name>A0ABY5E9G5_9PSED</name>
<keyword evidence="2" id="KW-1185">Reference proteome</keyword>
<sequence>MSAMEGAGTVRLLSFSYRDSKGQVSERQLTRWKKNSVHILGHSEEILSIA</sequence>
<protein>
    <submittedName>
        <fullName evidence="1">Uncharacterized protein</fullName>
    </submittedName>
</protein>
<evidence type="ECO:0000313" key="2">
    <source>
        <dbReference type="Proteomes" id="UP001059607"/>
    </source>
</evidence>
<evidence type="ECO:0000313" key="1">
    <source>
        <dbReference type="EMBL" id="UTO12099.1"/>
    </source>
</evidence>
<dbReference type="Proteomes" id="UP001059607">
    <property type="component" value="Chromosome"/>
</dbReference>
<gene>
    <name evidence="1" type="ORF">NK667_18160</name>
</gene>
<reference evidence="1" key="1">
    <citation type="submission" date="2022-07" db="EMBL/GenBank/DDBJ databases">
        <title>Pseudomonas nunamit sp. nov. an antifungal species isolated from Greenland.</title>
        <authorList>
            <person name="Ntana F."/>
            <person name="Hennessy R.C."/>
            <person name="Zervas A."/>
            <person name="Stougaard P."/>
        </authorList>
    </citation>
    <scope>NUCLEOTIDE SEQUENCE</scope>
    <source>
        <strain evidence="1">In5</strain>
    </source>
</reference>
<organism evidence="1 2">
    <name type="scientific">Pseudomonas nunensis</name>
    <dbReference type="NCBI Taxonomy" id="2961896"/>
    <lineage>
        <taxon>Bacteria</taxon>
        <taxon>Pseudomonadati</taxon>
        <taxon>Pseudomonadota</taxon>
        <taxon>Gammaproteobacteria</taxon>
        <taxon>Pseudomonadales</taxon>
        <taxon>Pseudomonadaceae</taxon>
        <taxon>Pseudomonas</taxon>
    </lineage>
</organism>
<accession>A0ABY5E9G5</accession>
<dbReference type="RefSeq" id="WP_156339494.1">
    <property type="nucleotide sequence ID" value="NZ_CP101125.1"/>
</dbReference>